<dbReference type="InterPro" id="IPR001310">
    <property type="entry name" value="Histidine_triad_HIT"/>
</dbReference>
<gene>
    <name evidence="3" type="ORF">EYC82_03250</name>
</gene>
<dbReference type="SUPFAM" id="SSF54197">
    <property type="entry name" value="HIT-like"/>
    <property type="match status" value="1"/>
</dbReference>
<dbReference type="RefSeq" id="WP_279248118.1">
    <property type="nucleotide sequence ID" value="NZ_SHNO01000001.1"/>
</dbReference>
<dbReference type="InterPro" id="IPR052908">
    <property type="entry name" value="AP-4-A_phosphorylase"/>
</dbReference>
<evidence type="ECO:0000256" key="1">
    <source>
        <dbReference type="PROSITE-ProRule" id="PRU00464"/>
    </source>
</evidence>
<feature type="short sequence motif" description="Histidine triad motif" evidence="1">
    <location>
        <begin position="94"/>
        <end position="98"/>
    </location>
</feature>
<evidence type="ECO:0000313" key="4">
    <source>
        <dbReference type="Proteomes" id="UP001143304"/>
    </source>
</evidence>
<evidence type="ECO:0000313" key="3">
    <source>
        <dbReference type="EMBL" id="MCX2976368.1"/>
    </source>
</evidence>
<proteinExistence type="predicted"/>
<dbReference type="PANTHER" id="PTHR42997:SF1">
    <property type="entry name" value="AP-4-A PHOSPHORYLASE"/>
    <property type="match status" value="1"/>
</dbReference>
<dbReference type="Pfam" id="PF01230">
    <property type="entry name" value="HIT"/>
    <property type="match status" value="1"/>
</dbReference>
<feature type="domain" description="HIT" evidence="2">
    <location>
        <begin position="2"/>
        <end position="109"/>
    </location>
</feature>
<accession>A0ABT3T284</accession>
<dbReference type="InterPro" id="IPR011146">
    <property type="entry name" value="HIT-like"/>
</dbReference>
<dbReference type="PRINTS" id="PR00332">
    <property type="entry name" value="HISTRIAD"/>
</dbReference>
<dbReference type="Gene3D" id="3.30.428.10">
    <property type="entry name" value="HIT-like"/>
    <property type="match status" value="1"/>
</dbReference>
<dbReference type="Proteomes" id="UP001143304">
    <property type="component" value="Unassembled WGS sequence"/>
</dbReference>
<dbReference type="PROSITE" id="PS51084">
    <property type="entry name" value="HIT_2"/>
    <property type="match status" value="1"/>
</dbReference>
<keyword evidence="4" id="KW-1185">Reference proteome</keyword>
<name>A0ABT3T284_9GAMM</name>
<reference evidence="3" key="1">
    <citation type="submission" date="2019-02" db="EMBL/GenBank/DDBJ databases">
        <authorList>
            <person name="Li S.-H."/>
        </authorList>
    </citation>
    <scope>NUCLEOTIDE SEQUENCE</scope>
    <source>
        <strain evidence="3">IMCC11814</strain>
    </source>
</reference>
<dbReference type="InterPro" id="IPR036265">
    <property type="entry name" value="HIT-like_sf"/>
</dbReference>
<dbReference type="EMBL" id="SHNO01000001">
    <property type="protein sequence ID" value="MCX2976368.1"/>
    <property type="molecule type" value="Genomic_DNA"/>
</dbReference>
<organism evidence="3 4">
    <name type="scientific">Candidatus Marimicrobium litorale</name>
    <dbReference type="NCBI Taxonomy" id="2518991"/>
    <lineage>
        <taxon>Bacteria</taxon>
        <taxon>Pseudomonadati</taxon>
        <taxon>Pseudomonadota</taxon>
        <taxon>Gammaproteobacteria</taxon>
        <taxon>Cellvibrionales</taxon>
        <taxon>Halieaceae</taxon>
        <taxon>Marimicrobium</taxon>
    </lineage>
</organism>
<sequence length="124" mass="13650">MPNCLFCTMDDSRIIASNDLAYAIRDGFPVTEGHTLIIPNRHVEDYFGLSQDELLACDALLNSLKEKIQQDDSSVAGFNVGINAGEVAGQTIFHCHIHLIPRRKGDAEEPRGGVRHVIPGKGFY</sequence>
<evidence type="ECO:0000259" key="2">
    <source>
        <dbReference type="PROSITE" id="PS51084"/>
    </source>
</evidence>
<protein>
    <submittedName>
        <fullName evidence="3">HIT family protein</fullName>
    </submittedName>
</protein>
<comment type="caution">
    <text evidence="3">The sequence shown here is derived from an EMBL/GenBank/DDBJ whole genome shotgun (WGS) entry which is preliminary data.</text>
</comment>
<dbReference type="PANTHER" id="PTHR42997">
    <property type="entry name" value="HIT FAMILY HYDROLASE"/>
    <property type="match status" value="1"/>
</dbReference>